<reference evidence="1 2" key="1">
    <citation type="submission" date="2017-09" db="EMBL/GenBank/DDBJ databases">
        <title>Depth-based differentiation of microbial function through sediment-hosted aquifers and enrichment of novel symbionts in the deep terrestrial subsurface.</title>
        <authorList>
            <person name="Probst A.J."/>
            <person name="Ladd B."/>
            <person name="Jarett J.K."/>
            <person name="Geller-Mcgrath D.E."/>
            <person name="Sieber C.M."/>
            <person name="Emerson J.B."/>
            <person name="Anantharaman K."/>
            <person name="Thomas B.C."/>
            <person name="Malmstrom R."/>
            <person name="Stieglmeier M."/>
            <person name="Klingl A."/>
            <person name="Woyke T."/>
            <person name="Ryan C.M."/>
            <person name="Banfield J.F."/>
        </authorList>
    </citation>
    <scope>NUCLEOTIDE SEQUENCE [LARGE SCALE GENOMIC DNA]</scope>
    <source>
        <strain evidence="1">CG10_big_fil_rev_8_21_14_0_10_31_9</strain>
    </source>
</reference>
<sequence length="297" mass="33463">FSVKLRNLSDATVFMDNIKDNFLPAINEILNLSKETLTRIHINNFSCLKGLEEVYEEGLNLISENSANSDVSFDLHPYETSIVPLFSFLPSWAKRGSFNEIIRNLSEKEIISKIKKDLPVIKLDDVIIFNTPGLEYLIGKSIKLFAQERDLTVKDALIELMKITKLQASVVYKNFSTKPFLNALTKNGSIISSSWSGFPKNNKNFNLTDLPKTFSQTIEKSLKWQSIPIESTIKKITYLPAKRLGIKNRGIIREGFFADLVLFRDSGVETVLVNGKIAVKDGHNINSKNGKVLFGTN</sequence>
<evidence type="ECO:0000313" key="1">
    <source>
        <dbReference type="EMBL" id="PIR44210.1"/>
    </source>
</evidence>
<comment type="caution">
    <text evidence="1">The sequence shown here is derived from an EMBL/GenBank/DDBJ whole genome shotgun (WGS) entry which is preliminary data.</text>
</comment>
<dbReference type="GO" id="GO:0016810">
    <property type="term" value="F:hydrolase activity, acting on carbon-nitrogen (but not peptide) bonds"/>
    <property type="evidence" value="ECO:0007669"/>
    <property type="project" value="InterPro"/>
</dbReference>
<dbReference type="Gene3D" id="3.20.20.140">
    <property type="entry name" value="Metal-dependent hydrolases"/>
    <property type="match status" value="1"/>
</dbReference>
<organism evidence="1 2">
    <name type="scientific">Candidatus Wolfebacteria bacterium CG10_big_fil_rev_8_21_14_0_10_31_9</name>
    <dbReference type="NCBI Taxonomy" id="1975070"/>
    <lineage>
        <taxon>Bacteria</taxon>
        <taxon>Candidatus Wolfeibacteriota</taxon>
    </lineage>
</organism>
<dbReference type="SUPFAM" id="SSF51556">
    <property type="entry name" value="Metallo-dependent hydrolases"/>
    <property type="match status" value="1"/>
</dbReference>
<name>A0A2H0RCP7_9BACT</name>
<accession>A0A2H0RCP7</accession>
<proteinExistence type="predicted"/>
<protein>
    <submittedName>
        <fullName evidence="1">Uncharacterized protein</fullName>
    </submittedName>
</protein>
<dbReference type="InterPro" id="IPR011059">
    <property type="entry name" value="Metal-dep_hydrolase_composite"/>
</dbReference>
<dbReference type="EMBL" id="PCXV01000017">
    <property type="protein sequence ID" value="PIR44210.1"/>
    <property type="molecule type" value="Genomic_DNA"/>
</dbReference>
<dbReference type="InterPro" id="IPR032466">
    <property type="entry name" value="Metal_Hydrolase"/>
</dbReference>
<dbReference type="Proteomes" id="UP000231602">
    <property type="component" value="Unassembled WGS sequence"/>
</dbReference>
<evidence type="ECO:0000313" key="2">
    <source>
        <dbReference type="Proteomes" id="UP000231602"/>
    </source>
</evidence>
<feature type="non-terminal residue" evidence="1">
    <location>
        <position position="1"/>
    </location>
</feature>
<gene>
    <name evidence="1" type="ORF">COV23_00935</name>
</gene>
<dbReference type="AlphaFoldDB" id="A0A2H0RCP7"/>
<dbReference type="Gene3D" id="2.30.40.10">
    <property type="entry name" value="Urease, subunit C, domain 1"/>
    <property type="match status" value="1"/>
</dbReference>
<dbReference type="SUPFAM" id="SSF51338">
    <property type="entry name" value="Composite domain of metallo-dependent hydrolases"/>
    <property type="match status" value="1"/>
</dbReference>